<gene>
    <name evidence="1" type="ORF">Oscil6304_1486</name>
</gene>
<dbReference type="STRING" id="56110.Oscil6304_1486"/>
<name>K9TGD0_9CYAN</name>
<dbReference type="AlphaFoldDB" id="K9TGD0"/>
<proteinExistence type="predicted"/>
<keyword evidence="2" id="KW-1185">Reference proteome</keyword>
<dbReference type="EMBL" id="CP003607">
    <property type="protein sequence ID" value="AFY81191.1"/>
    <property type="molecule type" value="Genomic_DNA"/>
</dbReference>
<reference evidence="1 2" key="1">
    <citation type="submission" date="2012-06" db="EMBL/GenBank/DDBJ databases">
        <title>Finished chromosome of genome of Oscillatoria acuminata PCC 6304.</title>
        <authorList>
            <consortium name="US DOE Joint Genome Institute"/>
            <person name="Gugger M."/>
            <person name="Coursin T."/>
            <person name="Rippka R."/>
            <person name="Tandeau De Marsac N."/>
            <person name="Huntemann M."/>
            <person name="Wei C.-L."/>
            <person name="Han J."/>
            <person name="Detter J.C."/>
            <person name="Han C."/>
            <person name="Tapia R."/>
            <person name="Davenport K."/>
            <person name="Daligault H."/>
            <person name="Erkkila T."/>
            <person name="Gu W."/>
            <person name="Munk A.C.C."/>
            <person name="Teshima H."/>
            <person name="Xu Y."/>
            <person name="Chain P."/>
            <person name="Chen A."/>
            <person name="Krypides N."/>
            <person name="Mavromatis K."/>
            <person name="Markowitz V."/>
            <person name="Szeto E."/>
            <person name="Ivanova N."/>
            <person name="Mikhailova N."/>
            <person name="Ovchinnikova G."/>
            <person name="Pagani I."/>
            <person name="Pati A."/>
            <person name="Goodwin L."/>
            <person name="Peters L."/>
            <person name="Pitluck S."/>
            <person name="Woyke T."/>
            <person name="Kerfeld C."/>
        </authorList>
    </citation>
    <scope>NUCLEOTIDE SEQUENCE [LARGE SCALE GENOMIC DNA]</scope>
    <source>
        <strain evidence="1 2">PCC 6304</strain>
    </source>
</reference>
<dbReference type="RefSeq" id="WP_015147838.1">
    <property type="nucleotide sequence ID" value="NC_019693.1"/>
</dbReference>
<dbReference type="OrthoDB" id="570889at2"/>
<dbReference type="InParanoid" id="K9TGD0"/>
<protein>
    <submittedName>
        <fullName evidence="1">Uncharacterized protein</fullName>
    </submittedName>
</protein>
<dbReference type="KEGG" id="oac:Oscil6304_1486"/>
<evidence type="ECO:0000313" key="2">
    <source>
        <dbReference type="Proteomes" id="UP000010367"/>
    </source>
</evidence>
<dbReference type="Proteomes" id="UP000010367">
    <property type="component" value="Chromosome"/>
</dbReference>
<organism evidence="1 2">
    <name type="scientific">Oscillatoria acuminata PCC 6304</name>
    <dbReference type="NCBI Taxonomy" id="56110"/>
    <lineage>
        <taxon>Bacteria</taxon>
        <taxon>Bacillati</taxon>
        <taxon>Cyanobacteriota</taxon>
        <taxon>Cyanophyceae</taxon>
        <taxon>Oscillatoriophycideae</taxon>
        <taxon>Oscillatoriales</taxon>
        <taxon>Oscillatoriaceae</taxon>
        <taxon>Oscillatoria</taxon>
    </lineage>
</organism>
<accession>K9TGD0</accession>
<evidence type="ECO:0000313" key="1">
    <source>
        <dbReference type="EMBL" id="AFY81191.1"/>
    </source>
</evidence>
<dbReference type="HOGENOM" id="CLU_1383566_0_0_3"/>
<sequence length="203" mass="22974">MISFPVNEIASVSLDEFFQRVRSQPESNIWSSIVVEPSNIDEVLEDLQSGIEILAECKVESISAESGVSAVFDRIHNSGADYLLLWNFETWQPNDWRHLDSLRSRLNHKGRGGVVILSSQSLRAIGTNAPNFFSWLSPRVYALNQGEDLLTDDEREARLSALREWSGQSDAEVIALAEAKELPTEPEYGEWLVLLDREDLIER</sequence>